<keyword evidence="2" id="KW-1185">Reference proteome</keyword>
<accession>A0ABM8AWS6</accession>
<evidence type="ECO:0000313" key="2">
    <source>
        <dbReference type="Proteomes" id="UP001317742"/>
    </source>
</evidence>
<reference evidence="1 2" key="1">
    <citation type="submission" date="2022-08" db="EMBL/GenBank/DDBJ databases">
        <title>Genome Sequence of the sulphate-reducing bacterium, Pseudodesulfovibrio sp. SYK.</title>
        <authorList>
            <person name="Kondo R."/>
            <person name="Kataoka T."/>
        </authorList>
    </citation>
    <scope>NUCLEOTIDE SEQUENCE [LARGE SCALE GENOMIC DNA]</scope>
    <source>
        <strain evidence="1 2">SYK</strain>
    </source>
</reference>
<gene>
    <name evidence="1" type="ORF">SYK_02840</name>
</gene>
<evidence type="ECO:0000313" key="1">
    <source>
        <dbReference type="EMBL" id="BDQ35924.1"/>
    </source>
</evidence>
<protein>
    <submittedName>
        <fullName evidence="1">Uncharacterized protein</fullName>
    </submittedName>
</protein>
<dbReference type="RefSeq" id="WP_281761853.1">
    <property type="nucleotide sequence ID" value="NZ_AP026709.1"/>
</dbReference>
<proteinExistence type="predicted"/>
<dbReference type="EMBL" id="AP026709">
    <property type="protein sequence ID" value="BDQ35924.1"/>
    <property type="molecule type" value="Genomic_DNA"/>
</dbReference>
<sequence>MGTYTGIPPTPMLDQIEVNNRPWSPTGALVFQKDNSGCTRLLPPLAVVGTGPGWEYEAESIPDECDILVVNRAGCELTWRPVKWWATMHPEFLADWTFQRMENGGNLDIEIVAPFQSKNKEHMILNISPKAGTSGLYGVLVGLVNGYRDIRLYGVPLEGRDDMDGGLSVVHEQWERLFPILTKYVTAPCPGWTRRLFHKK</sequence>
<name>A0ABM8AWS6_9BACT</name>
<organism evidence="1 2">
    <name type="scientific">Pseudodesulfovibrio nedwellii</name>
    <dbReference type="NCBI Taxonomy" id="2973072"/>
    <lineage>
        <taxon>Bacteria</taxon>
        <taxon>Pseudomonadati</taxon>
        <taxon>Thermodesulfobacteriota</taxon>
        <taxon>Desulfovibrionia</taxon>
        <taxon>Desulfovibrionales</taxon>
        <taxon>Desulfovibrionaceae</taxon>
    </lineage>
</organism>
<dbReference type="Proteomes" id="UP001317742">
    <property type="component" value="Chromosome"/>
</dbReference>